<keyword evidence="1" id="KW-1133">Transmembrane helix</keyword>
<sequence length="206" mass="22081">MNPERPTGLPPAGGMSVPLGVWLLARGRGVGINCFGPGVQPLMGALAPTIAMAIIAVGLTFQTSKVGWGMGLVRALVPLTSTLLQLVVTHICARRIKREGLWLRYSTASLWCAWLPIILVFLLEGFLTATVPAEHLNSSLTIGMMVVVQFYSLWLSWYVSKVGLLVTSLQAAMVVVAQVAALAVLLGVLYLLPPHYNAMLDMISVS</sequence>
<feature type="transmembrane region" description="Helical" evidence="1">
    <location>
        <begin position="105"/>
        <end position="127"/>
    </location>
</feature>
<keyword evidence="1" id="KW-0812">Transmembrane</keyword>
<evidence type="ECO:0000256" key="1">
    <source>
        <dbReference type="SAM" id="Phobius"/>
    </source>
</evidence>
<keyword evidence="3" id="KW-1185">Reference proteome</keyword>
<dbReference type="AlphaFoldDB" id="A0A4Y6V875"/>
<accession>A0A4Y6V875</accession>
<evidence type="ECO:0008006" key="4">
    <source>
        <dbReference type="Google" id="ProtNLM"/>
    </source>
</evidence>
<reference evidence="2 3" key="1">
    <citation type="submission" date="2018-09" db="EMBL/GenBank/DDBJ databases">
        <title>The complete genome sequence of Neokomagataea tanensis NBRC 106556(T).</title>
        <authorList>
            <person name="Chua K.-O."/>
            <person name="See-Too W.-S."/>
            <person name="Hong K.-W."/>
            <person name="Yin W.-F."/>
            <person name="Chan K.-G."/>
        </authorList>
    </citation>
    <scope>NUCLEOTIDE SEQUENCE [LARGE SCALE GENOMIC DNA]</scope>
    <source>
        <strain evidence="3">AH13 \ NBRC 106556</strain>
    </source>
</reference>
<feature type="transmembrane region" description="Helical" evidence="1">
    <location>
        <begin position="73"/>
        <end position="93"/>
    </location>
</feature>
<gene>
    <name evidence="2" type="ORF">D5366_06000</name>
</gene>
<dbReference type="OrthoDB" id="7281988at2"/>
<protein>
    <recommendedName>
        <fullName evidence="4">Yip1 domain-containing protein</fullName>
    </recommendedName>
</protein>
<evidence type="ECO:0000313" key="3">
    <source>
        <dbReference type="Proteomes" id="UP000317214"/>
    </source>
</evidence>
<feature type="transmembrane region" description="Helical" evidence="1">
    <location>
        <begin position="139"/>
        <end position="159"/>
    </location>
</feature>
<dbReference type="KEGG" id="ntn:D5366_06000"/>
<evidence type="ECO:0000313" key="2">
    <source>
        <dbReference type="EMBL" id="QDH24841.1"/>
    </source>
</evidence>
<organism evidence="2 3">
    <name type="scientific">Neokomagataea tanensis</name>
    <dbReference type="NCBI Taxonomy" id="661191"/>
    <lineage>
        <taxon>Bacteria</taxon>
        <taxon>Pseudomonadati</taxon>
        <taxon>Pseudomonadota</taxon>
        <taxon>Alphaproteobacteria</taxon>
        <taxon>Acetobacterales</taxon>
        <taxon>Acetobacteraceae</taxon>
        <taxon>Neokomagataea</taxon>
    </lineage>
</organism>
<dbReference type="Proteomes" id="UP000317214">
    <property type="component" value="Chromosome"/>
</dbReference>
<proteinExistence type="predicted"/>
<feature type="transmembrane region" description="Helical" evidence="1">
    <location>
        <begin position="42"/>
        <end position="61"/>
    </location>
</feature>
<name>A0A4Y6V875_9PROT</name>
<dbReference type="EMBL" id="CP032485">
    <property type="protein sequence ID" value="QDH24841.1"/>
    <property type="molecule type" value="Genomic_DNA"/>
</dbReference>
<keyword evidence="1" id="KW-0472">Membrane</keyword>
<feature type="transmembrane region" description="Helical" evidence="1">
    <location>
        <begin position="171"/>
        <end position="192"/>
    </location>
</feature>